<feature type="transmembrane region" description="Helical" evidence="7">
    <location>
        <begin position="298"/>
        <end position="324"/>
    </location>
</feature>
<dbReference type="SUPFAM" id="SSF161098">
    <property type="entry name" value="MetI-like"/>
    <property type="match status" value="1"/>
</dbReference>
<evidence type="ECO:0000259" key="8">
    <source>
        <dbReference type="PROSITE" id="PS50928"/>
    </source>
</evidence>
<feature type="transmembrane region" description="Helical" evidence="7">
    <location>
        <begin position="194"/>
        <end position="216"/>
    </location>
</feature>
<dbReference type="EMBL" id="NEXE01000055">
    <property type="protein sequence ID" value="PSN90567.1"/>
    <property type="molecule type" value="Genomic_DNA"/>
</dbReference>
<dbReference type="PROSITE" id="PS50928">
    <property type="entry name" value="ABC_TM1"/>
    <property type="match status" value="1"/>
</dbReference>
<evidence type="ECO:0000256" key="1">
    <source>
        <dbReference type="ARBA" id="ARBA00004651"/>
    </source>
</evidence>
<proteinExistence type="inferred from homology"/>
<dbReference type="PANTHER" id="PTHR43163">
    <property type="entry name" value="DIPEPTIDE TRANSPORT SYSTEM PERMEASE PROTEIN DPPB-RELATED"/>
    <property type="match status" value="1"/>
</dbReference>
<dbReference type="Proteomes" id="UP000240322">
    <property type="component" value="Unassembled WGS sequence"/>
</dbReference>
<dbReference type="GO" id="GO:0005886">
    <property type="term" value="C:plasma membrane"/>
    <property type="evidence" value="ECO:0007669"/>
    <property type="project" value="UniProtKB-SubCell"/>
</dbReference>
<keyword evidence="3" id="KW-1003">Cell membrane</keyword>
<name>A0A2R6AW37_9ARCH</name>
<feature type="transmembrane region" description="Helical" evidence="7">
    <location>
        <begin position="257"/>
        <end position="278"/>
    </location>
</feature>
<organism evidence="9 10">
    <name type="scientific">Candidatus Marsarchaeota G2 archaeon OSP_D</name>
    <dbReference type="NCBI Taxonomy" id="1978157"/>
    <lineage>
        <taxon>Archaea</taxon>
        <taxon>Candidatus Marsarchaeota</taxon>
        <taxon>Candidatus Marsarchaeota group 2</taxon>
    </lineage>
</organism>
<dbReference type="Pfam" id="PF00528">
    <property type="entry name" value="BPD_transp_1"/>
    <property type="match status" value="1"/>
</dbReference>
<evidence type="ECO:0000256" key="7">
    <source>
        <dbReference type="RuleBase" id="RU363032"/>
    </source>
</evidence>
<feature type="transmembrane region" description="Helical" evidence="7">
    <location>
        <begin position="142"/>
        <end position="174"/>
    </location>
</feature>
<comment type="similarity">
    <text evidence="7">Belongs to the binding-protein-dependent transport system permease family.</text>
</comment>
<dbReference type="Gene3D" id="1.10.3720.10">
    <property type="entry name" value="MetI-like"/>
    <property type="match status" value="1"/>
</dbReference>
<comment type="subcellular location">
    <subcellularLocation>
        <location evidence="1 7">Cell membrane</location>
        <topology evidence="1 7">Multi-pass membrane protein</topology>
    </subcellularLocation>
</comment>
<comment type="caution">
    <text evidence="9">The sequence shown here is derived from an EMBL/GenBank/DDBJ whole genome shotgun (WGS) entry which is preliminary data.</text>
</comment>
<dbReference type="InterPro" id="IPR045621">
    <property type="entry name" value="BPD_transp_1_N"/>
</dbReference>
<feature type="transmembrane region" description="Helical" evidence="7">
    <location>
        <begin position="21"/>
        <end position="39"/>
    </location>
</feature>
<evidence type="ECO:0000313" key="10">
    <source>
        <dbReference type="Proteomes" id="UP000240322"/>
    </source>
</evidence>
<keyword evidence="6 7" id="KW-0472">Membrane</keyword>
<evidence type="ECO:0000313" key="9">
    <source>
        <dbReference type="EMBL" id="PSN90567.1"/>
    </source>
</evidence>
<dbReference type="InterPro" id="IPR000515">
    <property type="entry name" value="MetI-like"/>
</dbReference>
<dbReference type="AlphaFoldDB" id="A0A2R6AW37"/>
<protein>
    <recommendedName>
        <fullName evidence="8">ABC transmembrane type-1 domain-containing protein</fullName>
    </recommendedName>
</protein>
<dbReference type="PANTHER" id="PTHR43163:SF6">
    <property type="entry name" value="DIPEPTIDE TRANSPORT SYSTEM PERMEASE PROTEIN DPPB-RELATED"/>
    <property type="match status" value="1"/>
</dbReference>
<keyword evidence="5 7" id="KW-1133">Transmembrane helix</keyword>
<evidence type="ECO:0000256" key="2">
    <source>
        <dbReference type="ARBA" id="ARBA00022448"/>
    </source>
</evidence>
<dbReference type="CDD" id="cd06261">
    <property type="entry name" value="TM_PBP2"/>
    <property type="match status" value="1"/>
</dbReference>
<evidence type="ECO:0000256" key="4">
    <source>
        <dbReference type="ARBA" id="ARBA00022692"/>
    </source>
</evidence>
<keyword evidence="4 7" id="KW-0812">Transmembrane</keyword>
<dbReference type="InterPro" id="IPR035906">
    <property type="entry name" value="MetI-like_sf"/>
</dbReference>
<dbReference type="GO" id="GO:0055085">
    <property type="term" value="P:transmembrane transport"/>
    <property type="evidence" value="ECO:0007669"/>
    <property type="project" value="InterPro"/>
</dbReference>
<feature type="domain" description="ABC transmembrane type-1" evidence="8">
    <location>
        <begin position="105"/>
        <end position="317"/>
    </location>
</feature>
<evidence type="ECO:0000256" key="6">
    <source>
        <dbReference type="ARBA" id="ARBA00023136"/>
    </source>
</evidence>
<evidence type="ECO:0000256" key="5">
    <source>
        <dbReference type="ARBA" id="ARBA00022989"/>
    </source>
</evidence>
<feature type="transmembrane region" description="Helical" evidence="7">
    <location>
        <begin position="105"/>
        <end position="130"/>
    </location>
</feature>
<keyword evidence="2 7" id="KW-0813">Transport</keyword>
<gene>
    <name evidence="9" type="ORF">B9Q03_06460</name>
</gene>
<reference evidence="9 10" key="1">
    <citation type="submission" date="2017-04" db="EMBL/GenBank/DDBJ databases">
        <title>Novel microbial lineages endemic to geothermal iron-oxide mats fill important gaps in the evolutionary history of Archaea.</title>
        <authorList>
            <person name="Jay Z.J."/>
            <person name="Beam J.P."/>
            <person name="Dlakic M."/>
            <person name="Rusch D.B."/>
            <person name="Kozubal M.A."/>
            <person name="Inskeep W.P."/>
        </authorList>
    </citation>
    <scope>NUCLEOTIDE SEQUENCE [LARGE SCALE GENOMIC DNA]</scope>
    <source>
        <strain evidence="9">OSP_D</strain>
    </source>
</reference>
<sequence length="331" mass="36608">MLKWVVWMGLATYAARRAVTSVILFFVSVSIAFFIFRLLGNPVAIMVGPGLPPGAAQVLTAEFGLNKPLWLQFVLFWRNFFHGNLGDSFVYTGTPVLQVIFPTRFINTVVLMGSGMLLSYLVSIPLGLLAGRRYGSMLDRGFSGLSVVLISLPAFWLALIILLVLGFYLGWIPLGGTVTLNRTFSSWWSYAANYMHHLIGPMISIAVFFFGSNFLITRASSANVLRENFIRTFEAAGVGEGTIVFRHGLRNAILPELSFMAVQMSFLVAGAIFTESVFSWDGMGSLIYLAVQNSDYPVLQATFIFIAIVVIASNYIADILYGLIDPRVRYD</sequence>
<dbReference type="Pfam" id="PF19300">
    <property type="entry name" value="BPD_transp_1_N"/>
    <property type="match status" value="1"/>
</dbReference>
<evidence type="ECO:0000256" key="3">
    <source>
        <dbReference type="ARBA" id="ARBA00022475"/>
    </source>
</evidence>
<accession>A0A2R6AW37</accession>